<evidence type="ECO:0000313" key="2">
    <source>
        <dbReference type="EMBL" id="REC77046.1"/>
    </source>
</evidence>
<feature type="transmembrane region" description="Helical" evidence="1">
    <location>
        <begin position="7"/>
        <end position="24"/>
    </location>
</feature>
<gene>
    <name evidence="2" type="ORF">DRF57_06580</name>
</gene>
<dbReference type="RefSeq" id="WP_047486221.1">
    <property type="nucleotide sequence ID" value="NZ_BJYH01000029.1"/>
</dbReference>
<organism evidence="2 3">
    <name type="scientific">Chryseobacterium rhizosphaerae</name>
    <dbReference type="NCBI Taxonomy" id="395937"/>
    <lineage>
        <taxon>Bacteria</taxon>
        <taxon>Pseudomonadati</taxon>
        <taxon>Bacteroidota</taxon>
        <taxon>Flavobacteriia</taxon>
        <taxon>Flavobacteriales</taxon>
        <taxon>Weeksellaceae</taxon>
        <taxon>Chryseobacterium group</taxon>
        <taxon>Chryseobacterium</taxon>
    </lineage>
</organism>
<feature type="transmembrane region" description="Helical" evidence="1">
    <location>
        <begin position="86"/>
        <end position="104"/>
    </location>
</feature>
<sequence length="136" mass="14723">MSILRQILAVVVGLIVGSIGIAIVENIGHQLYPPPVGTDPNDMEALKEYVGEAPFMALFFIIMAYALAAFVSGFTATKISNNGKHTAAIICGIIFLLITLYMMASLPTPIWFWVLGILVWILVMAGSQLALKTKKI</sequence>
<feature type="transmembrane region" description="Helical" evidence="1">
    <location>
        <begin position="110"/>
        <end position="131"/>
    </location>
</feature>
<protein>
    <recommendedName>
        <fullName evidence="4">DUF4064 domain-containing protein</fullName>
    </recommendedName>
</protein>
<keyword evidence="3" id="KW-1185">Reference proteome</keyword>
<keyword evidence="1" id="KW-0812">Transmembrane</keyword>
<keyword evidence="1" id="KW-0472">Membrane</keyword>
<dbReference type="EMBL" id="QNUF01000005">
    <property type="protein sequence ID" value="REC77046.1"/>
    <property type="molecule type" value="Genomic_DNA"/>
</dbReference>
<name>A0ABX9INJ3_9FLAO</name>
<evidence type="ECO:0008006" key="4">
    <source>
        <dbReference type="Google" id="ProtNLM"/>
    </source>
</evidence>
<keyword evidence="1" id="KW-1133">Transmembrane helix</keyword>
<reference evidence="2 3" key="1">
    <citation type="journal article" date="2010" name="Syst. Appl. Microbiol.">
        <title>Four new species of Chryseobacterium from the rhizosphere of coastal sand dune plants, Chryseobacterium elymi sp. nov., Chryseobacterium hagamense sp. nov., Chryseobacterium lathyri sp. nov. and Chryseobacterium rhizosphaerae sp. nov.</title>
        <authorList>
            <person name="Cho S.H."/>
            <person name="Lee K.S."/>
            <person name="Shin D.S."/>
            <person name="Han J.H."/>
            <person name="Park K.S."/>
            <person name="Lee C.H."/>
            <person name="Park K.H."/>
            <person name="Kim S.B."/>
        </authorList>
    </citation>
    <scope>NUCLEOTIDE SEQUENCE [LARGE SCALE GENOMIC DNA]</scope>
    <source>
        <strain evidence="2 3">KCTC 22548</strain>
    </source>
</reference>
<evidence type="ECO:0000256" key="1">
    <source>
        <dbReference type="SAM" id="Phobius"/>
    </source>
</evidence>
<comment type="caution">
    <text evidence="2">The sequence shown here is derived from an EMBL/GenBank/DDBJ whole genome shotgun (WGS) entry which is preliminary data.</text>
</comment>
<dbReference type="Proteomes" id="UP000256491">
    <property type="component" value="Unassembled WGS sequence"/>
</dbReference>
<feature type="transmembrane region" description="Helical" evidence="1">
    <location>
        <begin position="53"/>
        <end position="74"/>
    </location>
</feature>
<accession>A0ABX9INJ3</accession>
<evidence type="ECO:0000313" key="3">
    <source>
        <dbReference type="Proteomes" id="UP000256491"/>
    </source>
</evidence>
<proteinExistence type="predicted"/>